<dbReference type="Gene3D" id="2.120.10.80">
    <property type="entry name" value="Kelch-type beta propeller"/>
    <property type="match status" value="2"/>
</dbReference>
<name>A0A1C7NT87_9FUNG</name>
<dbReference type="AlphaFoldDB" id="A0A1C7NT87"/>
<dbReference type="InParanoid" id="A0A1C7NT87"/>
<keyword evidence="6" id="KW-1185">Reference proteome</keyword>
<gene>
    <name evidence="5" type="primary">Mkln1_0</name>
    <name evidence="5" type="ORF">A0J61_00064</name>
</gene>
<dbReference type="Pfam" id="PF01344">
    <property type="entry name" value="Kelch_1"/>
    <property type="match status" value="1"/>
</dbReference>
<evidence type="ECO:0000313" key="5">
    <source>
        <dbReference type="EMBL" id="OBZ91936.1"/>
    </source>
</evidence>
<dbReference type="OrthoDB" id="10052615at2759"/>
<dbReference type="PANTHER" id="PTHR15526:SF5">
    <property type="entry name" value="MUSKELIN"/>
    <property type="match status" value="1"/>
</dbReference>
<dbReference type="FunCoup" id="A0A1C7NT87">
    <property type="interactions" value="582"/>
</dbReference>
<dbReference type="Pfam" id="PF24681">
    <property type="entry name" value="Kelch_KLHDC2_KLHL20_DRC7"/>
    <property type="match status" value="1"/>
</dbReference>
<comment type="caution">
    <text evidence="5">The sequence shown here is derived from an EMBL/GenBank/DDBJ whole genome shotgun (WGS) entry which is preliminary data.</text>
</comment>
<reference evidence="5 6" key="1">
    <citation type="submission" date="2016-03" db="EMBL/GenBank/DDBJ databases">
        <title>Choanephora cucurbitarum.</title>
        <authorList>
            <person name="Min B."/>
            <person name="Park H."/>
            <person name="Park J.-H."/>
            <person name="Shin H.-D."/>
            <person name="Choi I.-G."/>
        </authorList>
    </citation>
    <scope>NUCLEOTIDE SEQUENCE [LARGE SCALE GENOMIC DNA]</scope>
    <source>
        <strain evidence="5 6">KUS-F28377</strain>
    </source>
</reference>
<feature type="region of interest" description="Disordered" evidence="3">
    <location>
        <begin position="1"/>
        <end position="21"/>
    </location>
</feature>
<keyword evidence="2" id="KW-0677">Repeat</keyword>
<feature type="domain" description="Muskelin N-terminal" evidence="4">
    <location>
        <begin position="39"/>
        <end position="207"/>
    </location>
</feature>
<feature type="compositionally biased region" description="Low complexity" evidence="3">
    <location>
        <begin position="8"/>
        <end position="20"/>
    </location>
</feature>
<dbReference type="SUPFAM" id="SSF117281">
    <property type="entry name" value="Kelch motif"/>
    <property type="match status" value="2"/>
</dbReference>
<dbReference type="InterPro" id="IPR010565">
    <property type="entry name" value="Muskelin_N"/>
</dbReference>
<dbReference type="GO" id="GO:0005737">
    <property type="term" value="C:cytoplasm"/>
    <property type="evidence" value="ECO:0007669"/>
    <property type="project" value="TreeGrafter"/>
</dbReference>
<dbReference type="SUPFAM" id="SSF49785">
    <property type="entry name" value="Galactose-binding domain-like"/>
    <property type="match status" value="1"/>
</dbReference>
<dbReference type="EMBL" id="LUGH01000001">
    <property type="protein sequence ID" value="OBZ91936.1"/>
    <property type="molecule type" value="Genomic_DNA"/>
</dbReference>
<evidence type="ECO:0000256" key="1">
    <source>
        <dbReference type="ARBA" id="ARBA00022441"/>
    </source>
</evidence>
<keyword evidence="1" id="KW-0880">Kelch repeat</keyword>
<evidence type="ECO:0000256" key="2">
    <source>
        <dbReference type="ARBA" id="ARBA00022737"/>
    </source>
</evidence>
<dbReference type="STRING" id="101091.A0A1C7NT87"/>
<dbReference type="InterPro" id="IPR006652">
    <property type="entry name" value="Kelch_1"/>
</dbReference>
<dbReference type="Proteomes" id="UP000093000">
    <property type="component" value="Unassembled WGS sequence"/>
</dbReference>
<evidence type="ECO:0000313" key="6">
    <source>
        <dbReference type="Proteomes" id="UP000093000"/>
    </source>
</evidence>
<organism evidence="5 6">
    <name type="scientific">Choanephora cucurbitarum</name>
    <dbReference type="NCBI Taxonomy" id="101091"/>
    <lineage>
        <taxon>Eukaryota</taxon>
        <taxon>Fungi</taxon>
        <taxon>Fungi incertae sedis</taxon>
        <taxon>Mucoromycota</taxon>
        <taxon>Mucoromycotina</taxon>
        <taxon>Mucoromycetes</taxon>
        <taxon>Mucorales</taxon>
        <taxon>Mucorineae</taxon>
        <taxon>Choanephoraceae</taxon>
        <taxon>Choanephoroideae</taxon>
        <taxon>Choanephora</taxon>
    </lineage>
</organism>
<dbReference type="InterPro" id="IPR052456">
    <property type="entry name" value="CTLH_complex_component"/>
</dbReference>
<proteinExistence type="predicted"/>
<protein>
    <submittedName>
        <fullName evidence="5">Muskelin</fullName>
    </submittedName>
</protein>
<dbReference type="InterPro" id="IPR008979">
    <property type="entry name" value="Galactose-bd-like_sf"/>
</dbReference>
<dbReference type="Gene3D" id="2.60.120.260">
    <property type="entry name" value="Galactose-binding domain-like"/>
    <property type="match status" value="1"/>
</dbReference>
<dbReference type="Pfam" id="PF06588">
    <property type="entry name" value="Muskelin_N"/>
    <property type="match status" value="1"/>
</dbReference>
<dbReference type="InterPro" id="IPR015915">
    <property type="entry name" value="Kelch-typ_b-propeller"/>
</dbReference>
<evidence type="ECO:0000259" key="4">
    <source>
        <dbReference type="Pfam" id="PF06588"/>
    </source>
</evidence>
<evidence type="ECO:0000256" key="3">
    <source>
        <dbReference type="SAM" id="MobiDB-lite"/>
    </source>
</evidence>
<sequence length="760" mass="88039">MSSEDPSKNNTKLSTTTSISDMKEVSNLQPLVAKTPHEPLPYTIHDHSSYSGPYHPRNICVNEPTEQSSRWSSGSQDQSQYITLKLERPAVACEILFGKFHRSHVCNLKEFKVYGGLSPDNMNELLHKGLTDDNKPEIFPMRYTYNNVIFPIQYIKITPLATFGANFNYSIWYVEIRGIKDNALMDKIFTTFNNKNMMDVYSLLQKKVNMDLEHPLISSLHDAIVIQGDFKQAEAILLKADKQQAFSDYVRHATYTPIWQPVTALNNDGDAPSPRDGHQTCLDSDKERIYLFGGYDGKQELADFWCYYIRDNRWKLISSDTTLQGGPSARSCHSICFDPTRKSIYVLGKYIKAKPLSISSLADRPFYGYEADFYQYFIELDRWIKISENTMMDGGPALLCDHQTCIDPTTKTLYVIGGHVITPDTMTPPYSAFYAFDMDECHWRVLKHDENHTLSLNSTSPIRTANWITPVDTSQFPVGRRRSSNGSFMPSSSASQAFRSRAGHSVLMDWIHQRIYIFGGQRGKKYLTDFYYYDLQEEKLVEITHDFQKLFGSEAGYTQRASIDVERQEIYVYSGYLQTKPSHIIRNCLWVYYIQQNEWEKIYESDTQDTVYWQRQKDTNPYPRYAYQFIYNVKTRTHFLFAGHPGDTLQPERRLEDFWELKLIKTRQLRELCLKSKDRDHSTVDVLAYLRENVSPVVNHEDTEELDEFKTLCADVCLSVNTDEDACFENRTKLFQSLMTFFPAHLKEPQGNLIDAVKIT</sequence>
<dbReference type="PANTHER" id="PTHR15526">
    <property type="entry name" value="MUSKELIN"/>
    <property type="match status" value="1"/>
</dbReference>
<accession>A0A1C7NT87</accession>